<dbReference type="AlphaFoldDB" id="A0A381YGQ7"/>
<name>A0A381YGQ7_9ZZZZ</name>
<sequence>MSQKETYRIGTGAGFSSDRLDPAIDLVKRGQLNTIIFECVGERTLAFGHRDRAADPNLGYNALLETRLRALLPLCHAHGTRLITNMGVANPDAAAQLAVRIAHELGLNGLRIAAVTGDDVRTLIHDESPLHEPSCTVAETGRSILGANAYLGADAIIPALEDDAHVIITGRVADPSLFLAPIQHHFNWAADDWTQLGAGTLVGHLMECAAQVTGGYFADPGYKSVPNLAYVGFPIAEVCADGTAVITKLTDTGGMVNTQTVKEQLLYEVHNPNAYLTPDVTADFSRVNVAEVGADRVQVSNAGGAARPDQLKVTVAFDGGYLAEAEVSYAGPGAVDRAALASTIVKDRINKVHGIQTSCRTDLIGLNALHQLETEFTPNVQDVRLRTALRTNKHDAAQALLWEVESLLCCGPAGGAGYRGRIEPSVLTYSTFVKRDQVTPKIEILSV</sequence>
<dbReference type="PANTHER" id="PTHR47472:SF1">
    <property type="entry name" value="DUF1446-DOMAIN-CONTAINING PROTEIN"/>
    <property type="match status" value="1"/>
</dbReference>
<evidence type="ECO:0000313" key="2">
    <source>
        <dbReference type="EMBL" id="SVA76110.1"/>
    </source>
</evidence>
<dbReference type="EMBL" id="UINC01018179">
    <property type="protein sequence ID" value="SVA76110.1"/>
    <property type="molecule type" value="Genomic_DNA"/>
</dbReference>
<proteinExistence type="predicted"/>
<feature type="domain" description="Acyclic terpene utilisation N-terminal" evidence="1">
    <location>
        <begin position="8"/>
        <end position="443"/>
    </location>
</feature>
<protein>
    <recommendedName>
        <fullName evidence="1">Acyclic terpene utilisation N-terminal domain-containing protein</fullName>
    </recommendedName>
</protein>
<gene>
    <name evidence="2" type="ORF">METZ01_LOCUS128964</name>
</gene>
<reference evidence="2" key="1">
    <citation type="submission" date="2018-05" db="EMBL/GenBank/DDBJ databases">
        <authorList>
            <person name="Lanie J.A."/>
            <person name="Ng W.-L."/>
            <person name="Kazmierczak K.M."/>
            <person name="Andrzejewski T.M."/>
            <person name="Davidsen T.M."/>
            <person name="Wayne K.J."/>
            <person name="Tettelin H."/>
            <person name="Glass J.I."/>
            <person name="Rusch D."/>
            <person name="Podicherti R."/>
            <person name="Tsui H.-C.T."/>
            <person name="Winkler M.E."/>
        </authorList>
    </citation>
    <scope>NUCLEOTIDE SEQUENCE</scope>
</reference>
<organism evidence="2">
    <name type="scientific">marine metagenome</name>
    <dbReference type="NCBI Taxonomy" id="408172"/>
    <lineage>
        <taxon>unclassified sequences</taxon>
        <taxon>metagenomes</taxon>
        <taxon>ecological metagenomes</taxon>
    </lineage>
</organism>
<dbReference type="PANTHER" id="PTHR47472">
    <property type="entry name" value="PROPIONYL-COA CARBOXYLASE"/>
    <property type="match status" value="1"/>
</dbReference>
<accession>A0A381YGQ7</accession>
<evidence type="ECO:0000259" key="1">
    <source>
        <dbReference type="Pfam" id="PF07287"/>
    </source>
</evidence>
<dbReference type="InterPro" id="IPR010839">
    <property type="entry name" value="AtuA_N"/>
</dbReference>
<dbReference type="Pfam" id="PF07287">
    <property type="entry name" value="AtuA"/>
    <property type="match status" value="1"/>
</dbReference>